<accession>A0AAP0JQ77</accession>
<dbReference type="EMBL" id="JBBNAE010000003">
    <property type="protein sequence ID" value="KAK9137869.1"/>
    <property type="molecule type" value="Genomic_DNA"/>
</dbReference>
<keyword evidence="1" id="KW-0472">Membrane</keyword>
<reference evidence="2 3" key="1">
    <citation type="submission" date="2024-01" db="EMBL/GenBank/DDBJ databases">
        <title>Genome assemblies of Stephania.</title>
        <authorList>
            <person name="Yang L."/>
        </authorList>
    </citation>
    <scope>NUCLEOTIDE SEQUENCE [LARGE SCALE GENOMIC DNA]</scope>
    <source>
        <strain evidence="2">QJT</strain>
        <tissue evidence="2">Leaf</tissue>
    </source>
</reference>
<keyword evidence="3" id="KW-1185">Reference proteome</keyword>
<organism evidence="2 3">
    <name type="scientific">Stephania japonica</name>
    <dbReference type="NCBI Taxonomy" id="461633"/>
    <lineage>
        <taxon>Eukaryota</taxon>
        <taxon>Viridiplantae</taxon>
        <taxon>Streptophyta</taxon>
        <taxon>Embryophyta</taxon>
        <taxon>Tracheophyta</taxon>
        <taxon>Spermatophyta</taxon>
        <taxon>Magnoliopsida</taxon>
        <taxon>Ranunculales</taxon>
        <taxon>Menispermaceae</taxon>
        <taxon>Menispermoideae</taxon>
        <taxon>Cissampelideae</taxon>
        <taxon>Stephania</taxon>
    </lineage>
</organism>
<evidence type="ECO:0000313" key="3">
    <source>
        <dbReference type="Proteomes" id="UP001417504"/>
    </source>
</evidence>
<evidence type="ECO:0000256" key="1">
    <source>
        <dbReference type="SAM" id="Phobius"/>
    </source>
</evidence>
<keyword evidence="1" id="KW-0812">Transmembrane</keyword>
<name>A0AAP0JQ77_9MAGN</name>
<dbReference type="AlphaFoldDB" id="A0AAP0JQ77"/>
<sequence length="151" mass="16979">MIDMPFQYYLILNKLNTINAAIIGPIAVIIVLIGNSTIIFGLWPAHFIWTCHCTKAYVTIRFGARYCHINDDESGSNRTQTHGILRPTPQPRQPLRAWVRNADSVLPILRANPRIPVYCCVTSTNRRRGKSMHASLGSWQVSEAFAKACVV</sequence>
<feature type="transmembrane region" description="Helical" evidence="1">
    <location>
        <begin position="21"/>
        <end position="43"/>
    </location>
</feature>
<dbReference type="Proteomes" id="UP001417504">
    <property type="component" value="Unassembled WGS sequence"/>
</dbReference>
<protein>
    <submittedName>
        <fullName evidence="2">Uncharacterized protein</fullName>
    </submittedName>
</protein>
<evidence type="ECO:0000313" key="2">
    <source>
        <dbReference type="EMBL" id="KAK9137869.1"/>
    </source>
</evidence>
<keyword evidence="1" id="KW-1133">Transmembrane helix</keyword>
<proteinExistence type="predicted"/>
<comment type="caution">
    <text evidence="2">The sequence shown here is derived from an EMBL/GenBank/DDBJ whole genome shotgun (WGS) entry which is preliminary data.</text>
</comment>
<gene>
    <name evidence="2" type="ORF">Sjap_008463</name>
</gene>